<dbReference type="KEGG" id="mgl:MGL_0900"/>
<sequence length="376" mass="42704">MNVVIQALAHVPPLRNYFLQSGNGDASASASDTLPQSTELVRRFATLIRRLWNPRAFKSQVSPHEFLQEVTEASQGRFRLTEPCDPVEFLGWLLNRLHMDLVGSGSKARKQPSIITECFRGALRLESQKVIVRTGLEDDDDLVVDKLDHDGRRAGGQQDEFGHAKFNIDKAIKVDQVPFLLLAIDLPPLPVFQDVVADNIIPQVPIAHLLAKYDGTTIQESHGLIRRHKITRLPPYLIIHFRRFTHNRFVDERNTTIVNFPPVGLQLQDYVDAPELNESPRLGSVYNLLANITHEATAGTVRDQSVWRAQVHTRAQREQWFQMQDLIVEPVNRQMLFLGESYVQIWERVHAAEDMADSFTSLPAPQPPKREQRAAA</sequence>
<dbReference type="GO" id="GO:0016579">
    <property type="term" value="P:protein deubiquitination"/>
    <property type="evidence" value="ECO:0007669"/>
    <property type="project" value="InterPro"/>
</dbReference>
<dbReference type="Proteomes" id="UP000008837">
    <property type="component" value="Unassembled WGS sequence"/>
</dbReference>
<dbReference type="Gene3D" id="3.90.70.10">
    <property type="entry name" value="Cysteine proteinases"/>
    <property type="match status" value="1"/>
</dbReference>
<proteinExistence type="predicted"/>
<comment type="caution">
    <text evidence="2">The sequence shown here is derived from an EMBL/GenBank/DDBJ whole genome shotgun (WGS) entry which is preliminary data.</text>
</comment>
<dbReference type="EMBL" id="AAYY01000003">
    <property type="protein sequence ID" value="EDP44418.1"/>
    <property type="molecule type" value="Genomic_DNA"/>
</dbReference>
<dbReference type="OrthoDB" id="10263353at2759"/>
<evidence type="ECO:0000313" key="3">
    <source>
        <dbReference type="Proteomes" id="UP000008837"/>
    </source>
</evidence>
<keyword evidence="3" id="KW-1185">Reference proteome</keyword>
<dbReference type="Pfam" id="PF00443">
    <property type="entry name" value="UCH"/>
    <property type="match status" value="1"/>
</dbReference>
<dbReference type="GeneID" id="5855938"/>
<dbReference type="PROSITE" id="PS50235">
    <property type="entry name" value="USP_3"/>
    <property type="match status" value="1"/>
</dbReference>
<dbReference type="PANTHER" id="PTHR21646">
    <property type="entry name" value="UBIQUITIN CARBOXYL-TERMINAL HYDROLASE"/>
    <property type="match status" value="1"/>
</dbReference>
<dbReference type="InParanoid" id="A8PVL3"/>
<dbReference type="InterPro" id="IPR038765">
    <property type="entry name" value="Papain-like_cys_pep_sf"/>
</dbReference>
<dbReference type="GO" id="GO:0004843">
    <property type="term" value="F:cysteine-type deubiquitinase activity"/>
    <property type="evidence" value="ECO:0007669"/>
    <property type="project" value="InterPro"/>
</dbReference>
<gene>
    <name evidence="2" type="ORF">MGL_0900</name>
</gene>
<feature type="domain" description="USP" evidence="1">
    <location>
        <begin position="1"/>
        <end position="349"/>
    </location>
</feature>
<dbReference type="OMA" id="EPYIQIY"/>
<dbReference type="AlphaFoldDB" id="A8PVL3"/>
<dbReference type="FunCoup" id="A8PVL3">
    <property type="interactions" value="607"/>
</dbReference>
<dbReference type="RefSeq" id="XP_001731632.1">
    <property type="nucleotide sequence ID" value="XM_001731580.1"/>
</dbReference>
<organism evidence="2 3">
    <name type="scientific">Malassezia globosa (strain ATCC MYA-4612 / CBS 7966)</name>
    <name type="common">Dandruff-associated fungus</name>
    <dbReference type="NCBI Taxonomy" id="425265"/>
    <lineage>
        <taxon>Eukaryota</taxon>
        <taxon>Fungi</taxon>
        <taxon>Dikarya</taxon>
        <taxon>Basidiomycota</taxon>
        <taxon>Ustilaginomycotina</taxon>
        <taxon>Malasseziomycetes</taxon>
        <taxon>Malasseziales</taxon>
        <taxon>Malasseziaceae</taxon>
        <taxon>Malassezia</taxon>
    </lineage>
</organism>
<dbReference type="PANTHER" id="PTHR21646:SF16">
    <property type="entry name" value="U4_U6.U5 TRI-SNRNP-ASSOCIATED PROTEIN 2"/>
    <property type="match status" value="1"/>
</dbReference>
<dbReference type="VEuPathDB" id="FungiDB:MGL_0900"/>
<dbReference type="SUPFAM" id="SSF54001">
    <property type="entry name" value="Cysteine proteinases"/>
    <property type="match status" value="1"/>
</dbReference>
<evidence type="ECO:0000259" key="1">
    <source>
        <dbReference type="PROSITE" id="PS50235"/>
    </source>
</evidence>
<evidence type="ECO:0000313" key="2">
    <source>
        <dbReference type="EMBL" id="EDP44418.1"/>
    </source>
</evidence>
<accession>A8PVL3</accession>
<dbReference type="InterPro" id="IPR050185">
    <property type="entry name" value="Ub_carboxyl-term_hydrolase"/>
</dbReference>
<name>A8PVL3_MALGO</name>
<dbReference type="STRING" id="425265.A8PVL3"/>
<protein>
    <recommendedName>
        <fullName evidence="1">USP domain-containing protein</fullName>
    </recommendedName>
</protein>
<dbReference type="InterPro" id="IPR028889">
    <property type="entry name" value="USP"/>
</dbReference>
<reference evidence="2 3" key="1">
    <citation type="journal article" date="2007" name="Proc. Natl. Acad. Sci. U.S.A.">
        <title>Dandruff-associated Malassezia genomes reveal convergent and divergent virulence traits shared with plant and human fungal pathogens.</title>
        <authorList>
            <person name="Xu J."/>
            <person name="Saunders C.W."/>
            <person name="Hu P."/>
            <person name="Grant R.A."/>
            <person name="Boekhout T."/>
            <person name="Kuramae E.E."/>
            <person name="Kronstad J.W."/>
            <person name="Deangelis Y.M."/>
            <person name="Reeder N.L."/>
            <person name="Johnstone K.R."/>
            <person name="Leland M."/>
            <person name="Fieno A.M."/>
            <person name="Begley W.M."/>
            <person name="Sun Y."/>
            <person name="Lacey M.P."/>
            <person name="Chaudhary T."/>
            <person name="Keough T."/>
            <person name="Chu L."/>
            <person name="Sears R."/>
            <person name="Yuan B."/>
            <person name="Dawson T.L.Jr."/>
        </authorList>
    </citation>
    <scope>NUCLEOTIDE SEQUENCE [LARGE SCALE GENOMIC DNA]</scope>
    <source>
        <strain evidence="3">ATCC MYA-4612 / CBS 7966</strain>
    </source>
</reference>
<dbReference type="InterPro" id="IPR001394">
    <property type="entry name" value="Peptidase_C19_UCH"/>
</dbReference>